<accession>K5WD44</accession>
<dbReference type="EMBL" id="JH930471">
    <property type="protein sequence ID" value="EKM57200.1"/>
    <property type="molecule type" value="Genomic_DNA"/>
</dbReference>
<dbReference type="STRING" id="650164.K5WD44"/>
<evidence type="ECO:0000313" key="3">
    <source>
        <dbReference type="EMBL" id="EKM57200.1"/>
    </source>
</evidence>
<dbReference type="OrthoDB" id="4249at2759"/>
<keyword evidence="1" id="KW-0831">Ubiquinone biosynthesis</keyword>
<dbReference type="KEGG" id="pco:PHACADRAFT_208323"/>
<dbReference type="RefSeq" id="XP_007395021.1">
    <property type="nucleotide sequence ID" value="XM_007394959.1"/>
</dbReference>
<dbReference type="Proteomes" id="UP000008370">
    <property type="component" value="Unassembled WGS sequence"/>
</dbReference>
<name>K5WD44_PHACS</name>
<protein>
    <submittedName>
        <fullName evidence="3">Uncharacterized protein</fullName>
    </submittedName>
</protein>
<gene>
    <name evidence="3" type="ORF">PHACADRAFT_208323</name>
</gene>
<evidence type="ECO:0000256" key="2">
    <source>
        <dbReference type="SAM" id="MobiDB-lite"/>
    </source>
</evidence>
<evidence type="ECO:0000313" key="4">
    <source>
        <dbReference type="Proteomes" id="UP000008370"/>
    </source>
</evidence>
<dbReference type="FunCoup" id="K5WD44">
    <property type="interactions" value="310"/>
</dbReference>
<dbReference type="GO" id="GO:0006744">
    <property type="term" value="P:ubiquinone biosynthetic process"/>
    <property type="evidence" value="ECO:0007669"/>
    <property type="project" value="UniProtKB-KW"/>
</dbReference>
<dbReference type="InParanoid" id="K5WD44"/>
<keyword evidence="4" id="KW-1185">Reference proteome</keyword>
<dbReference type="InterPro" id="IPR007715">
    <property type="entry name" value="Coq4"/>
</dbReference>
<dbReference type="AlphaFoldDB" id="K5WD44"/>
<evidence type="ECO:0000256" key="1">
    <source>
        <dbReference type="ARBA" id="ARBA00022688"/>
    </source>
</evidence>
<sequence>MSVLVLKKDLGKAVQIVHKVTYLGGTVGDLESASLIEAMRRLQSRFSYEDFTGLSSYTALTAPACHDMVAAVRVRDLYLVPVLPTLQDQMLASPEGSRIVKERPCVTVKTVDMNYLAILPQNPFGRTYTTWLERCNVTSTTHEPVMQLYRESRDLYHCLVDFLVHVTSELAVKSFEFTNLGLPMAGFAAASGHLCISSAKRAWLLRDTWSLIMVYWEQDKDELKKELGLWDAPAAKWPKLRPHATEHGVPFRQSKKADGRRTQIEVTRRTADAAREDGPGRLCGNTEYILKASTMCPIEPQAQTYSLLVVISYISISRRGVQSIVSWSQLPAAVAHTGTAAPRCRKSHPTAASPKTLLRASSPS</sequence>
<proteinExistence type="predicted"/>
<organism evidence="3 4">
    <name type="scientific">Phanerochaete carnosa (strain HHB-10118-sp)</name>
    <name type="common">White-rot fungus</name>
    <name type="synonym">Peniophora carnosa</name>
    <dbReference type="NCBI Taxonomy" id="650164"/>
    <lineage>
        <taxon>Eukaryota</taxon>
        <taxon>Fungi</taxon>
        <taxon>Dikarya</taxon>
        <taxon>Basidiomycota</taxon>
        <taxon>Agaricomycotina</taxon>
        <taxon>Agaricomycetes</taxon>
        <taxon>Polyporales</taxon>
        <taxon>Phanerochaetaceae</taxon>
        <taxon>Phanerochaete</taxon>
    </lineage>
</organism>
<dbReference type="PANTHER" id="PTHR12922:SF7">
    <property type="entry name" value="UBIQUINONE BIOSYNTHESIS PROTEIN COQ4 HOMOLOG, MITOCHONDRIAL"/>
    <property type="match status" value="1"/>
</dbReference>
<dbReference type="GeneID" id="18912723"/>
<dbReference type="HOGENOM" id="CLU_760975_0_0_1"/>
<dbReference type="PANTHER" id="PTHR12922">
    <property type="entry name" value="UBIQUINONE BIOSYNTHESIS PROTEIN"/>
    <property type="match status" value="1"/>
</dbReference>
<dbReference type="Pfam" id="PF05019">
    <property type="entry name" value="Coq4"/>
    <property type="match status" value="1"/>
</dbReference>
<reference evidence="3 4" key="1">
    <citation type="journal article" date="2012" name="BMC Genomics">
        <title>Comparative genomics of the white-rot fungi, Phanerochaete carnosa and P. chrysosporium, to elucidate the genetic basis of the distinct wood types they colonize.</title>
        <authorList>
            <person name="Suzuki H."/>
            <person name="MacDonald J."/>
            <person name="Syed K."/>
            <person name="Salamov A."/>
            <person name="Hori C."/>
            <person name="Aerts A."/>
            <person name="Henrissat B."/>
            <person name="Wiebenga A."/>
            <person name="vanKuyk P.A."/>
            <person name="Barry K."/>
            <person name="Lindquist E."/>
            <person name="LaButti K."/>
            <person name="Lapidus A."/>
            <person name="Lucas S."/>
            <person name="Coutinho P."/>
            <person name="Gong Y."/>
            <person name="Samejima M."/>
            <person name="Mahadevan R."/>
            <person name="Abou-Zaid M."/>
            <person name="de Vries R.P."/>
            <person name="Igarashi K."/>
            <person name="Yadav J.S."/>
            <person name="Grigoriev I.V."/>
            <person name="Master E.R."/>
        </authorList>
    </citation>
    <scope>NUCLEOTIDE SEQUENCE [LARGE SCALE GENOMIC DNA]</scope>
    <source>
        <strain evidence="3 4">HHB-10118-sp</strain>
    </source>
</reference>
<feature type="region of interest" description="Disordered" evidence="2">
    <location>
        <begin position="338"/>
        <end position="364"/>
    </location>
</feature>
<dbReference type="GO" id="GO:0005739">
    <property type="term" value="C:mitochondrion"/>
    <property type="evidence" value="ECO:0007669"/>
    <property type="project" value="TreeGrafter"/>
</dbReference>